<dbReference type="AlphaFoldDB" id="E1YCA7"/>
<keyword evidence="4" id="KW-0560">Oxidoreductase</keyword>
<evidence type="ECO:0000256" key="3">
    <source>
        <dbReference type="ARBA" id="ARBA00022827"/>
    </source>
</evidence>
<name>E1YCA7_9BACT</name>
<gene>
    <name evidence="6" type="ORF">N47_G35250</name>
</gene>
<keyword evidence="2" id="KW-0285">Flavoprotein</keyword>
<evidence type="ECO:0000313" key="6">
    <source>
        <dbReference type="EMBL" id="CBX28201.1"/>
    </source>
</evidence>
<dbReference type="Gene3D" id="3.90.700.10">
    <property type="entry name" value="Succinate dehydrogenase/fumarate reductase flavoprotein, catalytic domain"/>
    <property type="match status" value="1"/>
</dbReference>
<dbReference type="InterPro" id="IPR003953">
    <property type="entry name" value="FAD-dep_OxRdtase_2_FAD-bd"/>
</dbReference>
<dbReference type="SUPFAM" id="SSF51905">
    <property type="entry name" value="FAD/NAD(P)-binding domain"/>
    <property type="match status" value="1"/>
</dbReference>
<dbReference type="PANTHER" id="PTHR43400:SF10">
    <property type="entry name" value="3-OXOSTEROID 1-DEHYDROGENASE"/>
    <property type="match status" value="1"/>
</dbReference>
<keyword evidence="3" id="KW-0274">FAD</keyword>
<dbReference type="Gene3D" id="3.50.50.60">
    <property type="entry name" value="FAD/NAD(P)-binding domain"/>
    <property type="match status" value="2"/>
</dbReference>
<evidence type="ECO:0000256" key="4">
    <source>
        <dbReference type="ARBA" id="ARBA00023002"/>
    </source>
</evidence>
<accession>E1YCA7</accession>
<dbReference type="Pfam" id="PF00890">
    <property type="entry name" value="FAD_binding_2"/>
    <property type="match status" value="1"/>
</dbReference>
<comment type="cofactor">
    <cofactor evidence="1">
        <name>FAD</name>
        <dbReference type="ChEBI" id="CHEBI:57692"/>
    </cofactor>
</comment>
<proteinExistence type="predicted"/>
<dbReference type="SUPFAM" id="SSF56425">
    <property type="entry name" value="Succinate dehydrogenase/fumarate reductase flavoprotein, catalytic domain"/>
    <property type="match status" value="1"/>
</dbReference>
<reference evidence="6" key="1">
    <citation type="journal article" date="2011" name="Environ. Microbiol.">
        <title>Genomic insights into the metabolic potential of the polycyclic aromatic hydrocarbon degrading sulfate-reducing Deltaproteobacterium N47.</title>
        <authorList>
            <person name="Bergmann F."/>
            <person name="Selesi D."/>
            <person name="Weinmaier T."/>
            <person name="Tischler P."/>
            <person name="Rattei T."/>
            <person name="Meckenstock R.U."/>
        </authorList>
    </citation>
    <scope>NUCLEOTIDE SEQUENCE</scope>
</reference>
<evidence type="ECO:0000256" key="2">
    <source>
        <dbReference type="ARBA" id="ARBA00022630"/>
    </source>
</evidence>
<evidence type="ECO:0000259" key="5">
    <source>
        <dbReference type="Pfam" id="PF00890"/>
    </source>
</evidence>
<evidence type="ECO:0000256" key="1">
    <source>
        <dbReference type="ARBA" id="ARBA00001974"/>
    </source>
</evidence>
<dbReference type="InterPro" id="IPR050315">
    <property type="entry name" value="FAD-oxidoreductase_2"/>
</dbReference>
<dbReference type="InterPro" id="IPR027477">
    <property type="entry name" value="Succ_DH/fumarate_Rdtase_cat_sf"/>
</dbReference>
<organism evidence="6">
    <name type="scientific">uncultured Desulfobacterium sp</name>
    <dbReference type="NCBI Taxonomy" id="201089"/>
    <lineage>
        <taxon>Bacteria</taxon>
        <taxon>Pseudomonadati</taxon>
        <taxon>Thermodesulfobacteriota</taxon>
        <taxon>Desulfobacteria</taxon>
        <taxon>Desulfobacterales</taxon>
        <taxon>Desulfobacteriaceae</taxon>
        <taxon>Desulfobacterium</taxon>
        <taxon>environmental samples</taxon>
    </lineage>
</organism>
<dbReference type="InterPro" id="IPR036188">
    <property type="entry name" value="FAD/NAD-bd_sf"/>
</dbReference>
<dbReference type="GO" id="GO:0008202">
    <property type="term" value="P:steroid metabolic process"/>
    <property type="evidence" value="ECO:0007669"/>
    <property type="project" value="UniProtKB-ARBA"/>
</dbReference>
<feature type="domain" description="FAD-dependent oxidoreductase 2 FAD-binding" evidence="5">
    <location>
        <begin position="7"/>
        <end position="461"/>
    </location>
</feature>
<protein>
    <recommendedName>
        <fullName evidence="5">FAD-dependent oxidoreductase 2 FAD-binding domain-containing protein</fullName>
    </recommendedName>
</protein>
<dbReference type="PANTHER" id="PTHR43400">
    <property type="entry name" value="FUMARATE REDUCTASE"/>
    <property type="match status" value="1"/>
</dbReference>
<dbReference type="EMBL" id="FR695868">
    <property type="protein sequence ID" value="CBX28201.1"/>
    <property type="molecule type" value="Genomic_DNA"/>
</dbReference>
<sequence length="502" mass="53689">MWDEQADIVVVGLGGGVIGTAKAAQMGSSVIAVEKMPQVGGATWHAGALMVFGAKKVPRAAGSPPFNLEEAVRKAVEQSGYTVNEALTRATIIKCGEMVDWLADIGVEWTTNPFGTVYSPAFKQDPDHRGHAALRGAINAAYEFMNKKGGKTILNTKVVALVMDKGRIVGVKAIRSPENTTIFIKANKAVILSAGGFSHNKNMLKKYVPTAYKGVGSVSMALPSDTGECIRMGQGAGADMSGYDSFSGFDGGIDFSEVNGPWFRFLTSGDIQLARGAWLHLNKACERFMDISSSPLQFFSRPAAIMAQPGNRAYVIFDNNYEENIWKLKPMGSKEPITPDLPLMKDWFDPKLASADWKVRVKEAIDMGAIKSSDTLEGLAVNMGLDPARFKAAVEKWNGYCKAGADPEFGTLPQHLIPVRDPPFYGTKIGCSMGSTSCGLRVNPNMQVLDLNQNIIPGLYATFFTAGGGAGEVSFAPPAVWCAGGSMTTAYMAGEHAAKQNG</sequence>
<dbReference type="GO" id="GO:0016491">
    <property type="term" value="F:oxidoreductase activity"/>
    <property type="evidence" value="ECO:0007669"/>
    <property type="project" value="UniProtKB-KW"/>
</dbReference>